<reference evidence="1" key="1">
    <citation type="journal article" date="2021" name="Proc. Natl. Acad. Sci. U.S.A.">
        <title>A Catalog of Tens of Thousands of Viruses from Human Metagenomes Reveals Hidden Associations with Chronic Diseases.</title>
        <authorList>
            <person name="Tisza M.J."/>
            <person name="Buck C.B."/>
        </authorList>
    </citation>
    <scope>NUCLEOTIDE SEQUENCE</scope>
    <source>
        <strain evidence="1">CtZZK17</strain>
    </source>
</reference>
<proteinExistence type="predicted"/>
<dbReference type="EMBL" id="BK014947">
    <property type="protein sequence ID" value="DAD83939.1"/>
    <property type="molecule type" value="Genomic_DNA"/>
</dbReference>
<accession>A0A8S5MPR1</accession>
<evidence type="ECO:0000313" key="1">
    <source>
        <dbReference type="EMBL" id="DAD83939.1"/>
    </source>
</evidence>
<protein>
    <submittedName>
        <fullName evidence="1">Uncharacterized protein</fullName>
    </submittedName>
</protein>
<sequence length="80" mass="8607">MTIFRSGNYAKIGVGEPAAKGRPLFTVPCASGVMIPARNALEQANRVGDLALSHSPPFVRYALCTKGGLLCLLQRTTRYL</sequence>
<name>A0A8S5MPR1_9CAUD</name>
<organism evidence="1">
    <name type="scientific">Siphoviridae sp. ctZZK17</name>
    <dbReference type="NCBI Taxonomy" id="2826384"/>
    <lineage>
        <taxon>Viruses</taxon>
        <taxon>Duplodnaviria</taxon>
        <taxon>Heunggongvirae</taxon>
        <taxon>Uroviricota</taxon>
        <taxon>Caudoviricetes</taxon>
    </lineage>
</organism>